<dbReference type="PRINTS" id="PR00121">
    <property type="entry name" value="NAKATPASE"/>
</dbReference>
<dbReference type="InterPro" id="IPR006068">
    <property type="entry name" value="ATPase_P-typ_cation-transptr_C"/>
</dbReference>
<dbReference type="InterPro" id="IPR023214">
    <property type="entry name" value="HAD_sf"/>
</dbReference>
<dbReference type="PROSITE" id="PS00154">
    <property type="entry name" value="ATPASE_E1_E2"/>
    <property type="match status" value="1"/>
</dbReference>
<dbReference type="Proteomes" id="UP000317494">
    <property type="component" value="Unassembled WGS sequence"/>
</dbReference>
<dbReference type="SFLD" id="SFLDG00002">
    <property type="entry name" value="C1.7:_P-type_atpase_like"/>
    <property type="match status" value="1"/>
</dbReference>
<dbReference type="Pfam" id="PF00122">
    <property type="entry name" value="E1-E2_ATPase"/>
    <property type="match status" value="1"/>
</dbReference>
<dbReference type="InterPro" id="IPR023299">
    <property type="entry name" value="ATPase_P-typ_cyto_dom_N"/>
</dbReference>
<keyword evidence="8 10" id="KW-0472">Membrane</keyword>
<dbReference type="SUPFAM" id="SSF81665">
    <property type="entry name" value="Calcium ATPase, transmembrane domain M"/>
    <property type="match status" value="2"/>
</dbReference>
<dbReference type="GO" id="GO:1990573">
    <property type="term" value="P:potassium ion import across plasma membrane"/>
    <property type="evidence" value="ECO:0007669"/>
    <property type="project" value="TreeGrafter"/>
</dbReference>
<dbReference type="FunFam" id="3.40.50.1000:FF:000083">
    <property type="entry name" value="Sodium/potassium-transporting ATPase subunit alpha"/>
    <property type="match status" value="1"/>
</dbReference>
<evidence type="ECO:0000256" key="5">
    <source>
        <dbReference type="ARBA" id="ARBA00022840"/>
    </source>
</evidence>
<evidence type="ECO:0000256" key="9">
    <source>
        <dbReference type="SAM" id="MobiDB-lite"/>
    </source>
</evidence>
<dbReference type="OrthoDB" id="158672at2759"/>
<dbReference type="GO" id="GO:1902600">
    <property type="term" value="P:proton transmembrane transport"/>
    <property type="evidence" value="ECO:0007669"/>
    <property type="project" value="TreeGrafter"/>
</dbReference>
<dbReference type="GO" id="GO:0016887">
    <property type="term" value="F:ATP hydrolysis activity"/>
    <property type="evidence" value="ECO:0007669"/>
    <property type="project" value="InterPro"/>
</dbReference>
<feature type="transmembrane region" description="Helical" evidence="10">
    <location>
        <begin position="365"/>
        <end position="392"/>
    </location>
</feature>
<dbReference type="InterPro" id="IPR004014">
    <property type="entry name" value="ATPase_P-typ_cation-transptr_N"/>
</dbReference>
<evidence type="ECO:0000313" key="14">
    <source>
        <dbReference type="Proteomes" id="UP000317494"/>
    </source>
</evidence>
<dbReference type="PRINTS" id="PR00119">
    <property type="entry name" value="CATATPASE"/>
</dbReference>
<feature type="transmembrane region" description="Helical" evidence="10">
    <location>
        <begin position="1073"/>
        <end position="1093"/>
    </location>
</feature>
<evidence type="ECO:0000256" key="6">
    <source>
        <dbReference type="ARBA" id="ARBA00022967"/>
    </source>
</evidence>
<dbReference type="PANTHER" id="PTHR43294:SF21">
    <property type="entry name" value="CATION TRANSPORTING ATPASE"/>
    <property type="match status" value="1"/>
</dbReference>
<dbReference type="GO" id="GO:0006883">
    <property type="term" value="P:intracellular sodium ion homeostasis"/>
    <property type="evidence" value="ECO:0007669"/>
    <property type="project" value="TreeGrafter"/>
</dbReference>
<dbReference type="SUPFAM" id="SSF81660">
    <property type="entry name" value="Metal cation-transporting ATPase, ATP-binding domain N"/>
    <property type="match status" value="1"/>
</dbReference>
<dbReference type="GO" id="GO:0036376">
    <property type="term" value="P:sodium ion export across plasma membrane"/>
    <property type="evidence" value="ECO:0007669"/>
    <property type="project" value="TreeGrafter"/>
</dbReference>
<keyword evidence="7 10" id="KW-1133">Transmembrane helix</keyword>
<dbReference type="InterPro" id="IPR018303">
    <property type="entry name" value="ATPase_P-typ_P_site"/>
</dbReference>
<dbReference type="InterPro" id="IPR050510">
    <property type="entry name" value="Cation_transp_ATPase_P-type"/>
</dbReference>
<dbReference type="SFLD" id="SFLDF00027">
    <property type="entry name" value="p-type_atpase"/>
    <property type="match status" value="1"/>
</dbReference>
<evidence type="ECO:0000256" key="7">
    <source>
        <dbReference type="ARBA" id="ARBA00022989"/>
    </source>
</evidence>
<dbReference type="EMBL" id="QEAM01000290">
    <property type="protein sequence ID" value="TPX42035.1"/>
    <property type="molecule type" value="Genomic_DNA"/>
</dbReference>
<keyword evidence="6" id="KW-1278">Translocase</keyword>
<dbReference type="Gene3D" id="3.40.1110.10">
    <property type="entry name" value="Calcium-transporting ATPase, cytoplasmic domain N"/>
    <property type="match status" value="1"/>
</dbReference>
<keyword evidence="5" id="KW-0067">ATP-binding</keyword>
<dbReference type="GO" id="GO:0005391">
    <property type="term" value="F:P-type sodium:potassium-exchanging transporter activity"/>
    <property type="evidence" value="ECO:0007669"/>
    <property type="project" value="TreeGrafter"/>
</dbReference>
<reference evidence="14 15" key="1">
    <citation type="journal article" date="2019" name="Sci. Rep.">
        <title>Comparative genomics of chytrid fungi reveal insights into the obligate biotrophic and pathogenic lifestyle of Synchytrium endobioticum.</title>
        <authorList>
            <person name="van de Vossenberg B.T.L.H."/>
            <person name="Warris S."/>
            <person name="Nguyen H.D.T."/>
            <person name="van Gent-Pelzer M.P.E."/>
            <person name="Joly D.L."/>
            <person name="van de Geest H.C."/>
            <person name="Bonants P.J.M."/>
            <person name="Smith D.S."/>
            <person name="Levesque C.A."/>
            <person name="van der Lee T.A.J."/>
        </authorList>
    </citation>
    <scope>NUCLEOTIDE SEQUENCE [LARGE SCALE GENOMIC DNA]</scope>
    <source>
        <strain evidence="12 15">LEV6574</strain>
        <strain evidence="13 14">MB42</strain>
    </source>
</reference>
<dbReference type="InterPro" id="IPR023298">
    <property type="entry name" value="ATPase_P-typ_TM_dom_sf"/>
</dbReference>
<evidence type="ECO:0000313" key="13">
    <source>
        <dbReference type="EMBL" id="TPX51031.1"/>
    </source>
</evidence>
<feature type="transmembrane region" description="Helical" evidence="10">
    <location>
        <begin position="1108"/>
        <end position="1130"/>
    </location>
</feature>
<dbReference type="SMART" id="SM00831">
    <property type="entry name" value="Cation_ATPase_N"/>
    <property type="match status" value="1"/>
</dbReference>
<evidence type="ECO:0000256" key="3">
    <source>
        <dbReference type="ARBA" id="ARBA00022692"/>
    </source>
</evidence>
<dbReference type="Gene3D" id="2.70.150.10">
    <property type="entry name" value="Calcium-transporting ATPase, cytoplasmic transduction domain A"/>
    <property type="match status" value="1"/>
</dbReference>
<dbReference type="InterPro" id="IPR059000">
    <property type="entry name" value="ATPase_P-type_domA"/>
</dbReference>
<dbReference type="STRING" id="286115.A0A507CSE4"/>
<dbReference type="InterPro" id="IPR036412">
    <property type="entry name" value="HAD-like_sf"/>
</dbReference>
<dbReference type="NCBIfam" id="TIGR01494">
    <property type="entry name" value="ATPase_P-type"/>
    <property type="match status" value="2"/>
</dbReference>
<feature type="transmembrane region" description="Helical" evidence="10">
    <location>
        <begin position="178"/>
        <end position="197"/>
    </location>
</feature>
<dbReference type="VEuPathDB" id="FungiDB:SeMB42_g02036"/>
<feature type="compositionally biased region" description="Polar residues" evidence="9">
    <location>
        <begin position="40"/>
        <end position="66"/>
    </location>
</feature>
<dbReference type="InterPro" id="IPR008250">
    <property type="entry name" value="ATPase_P-typ_transduc_dom_A_sf"/>
</dbReference>
<dbReference type="SFLD" id="SFLDS00003">
    <property type="entry name" value="Haloacid_Dehalogenase"/>
    <property type="match status" value="1"/>
</dbReference>
<dbReference type="PANTHER" id="PTHR43294">
    <property type="entry name" value="SODIUM/POTASSIUM-TRANSPORTING ATPASE SUBUNIT ALPHA"/>
    <property type="match status" value="1"/>
</dbReference>
<dbReference type="Pfam" id="PF13246">
    <property type="entry name" value="Cation_ATPase"/>
    <property type="match status" value="1"/>
</dbReference>
<evidence type="ECO:0000256" key="10">
    <source>
        <dbReference type="SAM" id="Phobius"/>
    </source>
</evidence>
<feature type="transmembrane region" description="Helical" evidence="10">
    <location>
        <begin position="1041"/>
        <end position="1061"/>
    </location>
</feature>
<dbReference type="Proteomes" id="UP000320475">
    <property type="component" value="Unassembled WGS sequence"/>
</dbReference>
<comment type="subcellular location">
    <subcellularLocation>
        <location evidence="1">Cell membrane</location>
        <topology evidence="1">Multi-pass membrane protein</topology>
    </subcellularLocation>
</comment>
<dbReference type="FunFam" id="3.40.1110.10:FF:000061">
    <property type="entry name" value="Potassium-transporting ATPase alpha chain 1"/>
    <property type="match status" value="1"/>
</dbReference>
<evidence type="ECO:0000313" key="12">
    <source>
        <dbReference type="EMBL" id="TPX42035.1"/>
    </source>
</evidence>
<dbReference type="GO" id="GO:0005524">
    <property type="term" value="F:ATP binding"/>
    <property type="evidence" value="ECO:0007669"/>
    <property type="project" value="UniProtKB-KW"/>
</dbReference>
<evidence type="ECO:0000256" key="2">
    <source>
        <dbReference type="ARBA" id="ARBA00022475"/>
    </source>
</evidence>
<dbReference type="GO" id="GO:0030007">
    <property type="term" value="P:intracellular potassium ion homeostasis"/>
    <property type="evidence" value="ECO:0007669"/>
    <property type="project" value="TreeGrafter"/>
</dbReference>
<keyword evidence="3 10" id="KW-0812">Transmembrane</keyword>
<dbReference type="Gene3D" id="3.40.50.1000">
    <property type="entry name" value="HAD superfamily/HAD-like"/>
    <property type="match status" value="1"/>
</dbReference>
<dbReference type="EMBL" id="QEAN01000059">
    <property type="protein sequence ID" value="TPX51031.1"/>
    <property type="molecule type" value="Genomic_DNA"/>
</dbReference>
<feature type="transmembrane region" description="Helical" evidence="10">
    <location>
        <begin position="968"/>
        <end position="986"/>
    </location>
</feature>
<feature type="transmembrane region" description="Helical" evidence="10">
    <location>
        <begin position="339"/>
        <end position="359"/>
    </location>
</feature>
<evidence type="ECO:0000256" key="4">
    <source>
        <dbReference type="ARBA" id="ARBA00022741"/>
    </source>
</evidence>
<sequence length="1157" mass="125897">MSGEGGHPAADNSGNADGGNRSDPTTQPSPADSHPKSVQFAASSSPPAPNGTTAAVTEQSHQSSAINDAKEPKGTAKKAPAKKLDIEEHILSFDQLKERHTTSFDPAKPTHSQGLSSTVAKQRLEQYGPNILTPPKRKNAFMNFLEHLLSLFNALLIVSGILTYVLYGITPAGNTPNLYIGAILIAVAFLNAFIEFYQLQKSAAILESFMNMIPAKATVIRDGTQSQIAASELVIGDVVFVRIGDKVPADFYVFHGSDFKVDNSSLTGESEPQDRVASNTQPNPLEATNLAFNGTLAVAGEAYGVVIRTGDNTVLGQIAGLTSSESKRKSPLSMEIERFVYIIGGVAITSAIVFFIVAYVKTKQIAFALNFAIGVLVAWVPQGLPATVTMLLTIAAKRMATEQVLVKDLQGVETLGAITLLATDKTGTLTRNQMTATNIWTSLKLLTTAPAESAPAGETPVDMAVSGVSEILHISAMCSRARFDRSDVPISDRKITGDATESGLFRYAAAKLPDIDQLGDKYPKVFEIPFNSDTKWHMAVHKKPHASGPLTQSMKGAPERILRVCDTILVDGKAIAMTEDHRKAFNTAYEYMAGKGHRVLAFAQLLLPESEFPADHHFSKEDKNYKTTGLCFVGLASLEDPPKHGVREAIGHCREAGVKVMMVTGDHPLTAEAIGRKINMMLGDTKESLAKRTGRKVEEIKESEVASVVIHGEVIDSLTDEDWENIFSKDEIIFARTSPKHKLQIVKHAQAIGHIVGVTGDGVNDSPALKKADLGIAMNISGSDVSKEAAAMILLDDNFASTVNGIAEGRLIFANLKKSVRYVVTHIIPEVLPYLLYVIIPIPVAIGALQILVVDLGFELLAALSYAWELPESPGGLMRLPPRKPVTAASIRRKKDREAEQAAHALVVPHDPESGNEEVREPSKFELALHTCKQMTQRWWWRQAFSAPEGDVLVDVDILSYSYLEGGMIEFLGALTTFFVVLWSGVDSASGQSFRISPWDSVQMQSAGVFFADGAPNYVTAAGTVLSDSSQTEALAQAQSAFYFSVMIIQMWNLFACKTRFRQPFGFYMFQNLYTWGSIVAGAGFAVVIVYAPPFNIAFQTSYHMSPLYWLIPMAFGVVLILYNSLRLIIKQWLAPVRWNPEISGLQMYPTRWSTGR</sequence>
<evidence type="ECO:0000256" key="1">
    <source>
        <dbReference type="ARBA" id="ARBA00004651"/>
    </source>
</evidence>
<dbReference type="GO" id="GO:0005886">
    <property type="term" value="C:plasma membrane"/>
    <property type="evidence" value="ECO:0007669"/>
    <property type="project" value="UniProtKB-SubCell"/>
</dbReference>
<name>A0A507CSE4_9FUNG</name>
<keyword evidence="2" id="KW-1003">Cell membrane</keyword>
<feature type="region of interest" description="Disordered" evidence="9">
    <location>
        <begin position="1"/>
        <end position="82"/>
    </location>
</feature>
<feature type="domain" description="Cation-transporting P-type ATPase N-terminal" evidence="11">
    <location>
        <begin position="87"/>
        <end position="168"/>
    </location>
</feature>
<keyword evidence="14" id="KW-1185">Reference proteome</keyword>
<organism evidence="12 15">
    <name type="scientific">Synchytrium endobioticum</name>
    <dbReference type="NCBI Taxonomy" id="286115"/>
    <lineage>
        <taxon>Eukaryota</taxon>
        <taxon>Fungi</taxon>
        <taxon>Fungi incertae sedis</taxon>
        <taxon>Chytridiomycota</taxon>
        <taxon>Chytridiomycota incertae sedis</taxon>
        <taxon>Chytridiomycetes</taxon>
        <taxon>Synchytriales</taxon>
        <taxon>Synchytriaceae</taxon>
        <taxon>Synchytrium</taxon>
    </lineage>
</organism>
<evidence type="ECO:0000313" key="15">
    <source>
        <dbReference type="Proteomes" id="UP000320475"/>
    </source>
</evidence>
<gene>
    <name evidence="12" type="ORF">SeLEV6574_g05797</name>
    <name evidence="13" type="ORF">SeMB42_g02036</name>
</gene>
<accession>A0A507CSE4</accession>
<dbReference type="SUPFAM" id="SSF56784">
    <property type="entry name" value="HAD-like"/>
    <property type="match status" value="1"/>
</dbReference>
<keyword evidence="4" id="KW-0547">Nucleotide-binding</keyword>
<dbReference type="InterPro" id="IPR044492">
    <property type="entry name" value="P_typ_ATPase_HD_dom"/>
</dbReference>
<dbReference type="Gene3D" id="1.20.1110.10">
    <property type="entry name" value="Calcium-transporting ATPase, transmembrane domain"/>
    <property type="match status" value="2"/>
</dbReference>
<dbReference type="Pfam" id="PF00689">
    <property type="entry name" value="Cation_ATPase_C"/>
    <property type="match status" value="1"/>
</dbReference>
<evidence type="ECO:0000259" key="11">
    <source>
        <dbReference type="SMART" id="SM00831"/>
    </source>
</evidence>
<dbReference type="SUPFAM" id="SSF81653">
    <property type="entry name" value="Calcium ATPase, transduction domain A"/>
    <property type="match status" value="1"/>
</dbReference>
<dbReference type="FunFam" id="2.70.150.10:FF:000003">
    <property type="entry name" value="Sodium/potassium-transporting ATPase subunit alpha"/>
    <property type="match status" value="1"/>
</dbReference>
<feature type="transmembrane region" description="Helical" evidence="10">
    <location>
        <begin position="144"/>
        <end position="166"/>
    </location>
</feature>
<dbReference type="Pfam" id="PF00690">
    <property type="entry name" value="Cation_ATPase_N"/>
    <property type="match status" value="1"/>
</dbReference>
<dbReference type="AlphaFoldDB" id="A0A507CSE4"/>
<comment type="caution">
    <text evidence="12">The sequence shown here is derived from an EMBL/GenBank/DDBJ whole genome shotgun (WGS) entry which is preliminary data.</text>
</comment>
<protein>
    <recommendedName>
        <fullName evidence="11">Cation-transporting P-type ATPase N-terminal domain-containing protein</fullName>
    </recommendedName>
</protein>
<proteinExistence type="predicted"/>
<dbReference type="InterPro" id="IPR001757">
    <property type="entry name" value="P_typ_ATPase"/>
</dbReference>
<evidence type="ECO:0000256" key="8">
    <source>
        <dbReference type="ARBA" id="ARBA00023136"/>
    </source>
</evidence>